<proteinExistence type="predicted"/>
<protein>
    <submittedName>
        <fullName evidence="1">Uncharacterized protein</fullName>
    </submittedName>
</protein>
<evidence type="ECO:0000313" key="2">
    <source>
        <dbReference type="Proteomes" id="UP000234752"/>
    </source>
</evidence>
<dbReference type="EMBL" id="CP025611">
    <property type="protein sequence ID" value="AUN29459.1"/>
    <property type="molecule type" value="Genomic_DNA"/>
</dbReference>
<accession>A0A2K9N8Q5</accession>
<keyword evidence="2" id="KW-1185">Reference proteome</keyword>
<dbReference type="KEGG" id="ncb:C0V82_03830"/>
<dbReference type="Proteomes" id="UP000234752">
    <property type="component" value="Chromosome eg_1"/>
</dbReference>
<sequence length="59" mass="7115">MMTIMTTLSYYRWEYLAMMVRKVIIPHRSTMLSPFNHFVLQKASIANTKTQYLFFFAML</sequence>
<organism evidence="1 2">
    <name type="scientific">Niveispirillum cyanobacteriorum</name>
    <dbReference type="NCBI Taxonomy" id="1612173"/>
    <lineage>
        <taxon>Bacteria</taxon>
        <taxon>Pseudomonadati</taxon>
        <taxon>Pseudomonadota</taxon>
        <taxon>Alphaproteobacteria</taxon>
        <taxon>Rhodospirillales</taxon>
        <taxon>Azospirillaceae</taxon>
        <taxon>Niveispirillum</taxon>
    </lineage>
</organism>
<reference evidence="1 2" key="1">
    <citation type="submission" date="2017-12" db="EMBL/GenBank/DDBJ databases">
        <title>Genomes of bacteria within cyanobacterial aggregates.</title>
        <authorList>
            <person name="Cai H."/>
        </authorList>
    </citation>
    <scope>NUCLEOTIDE SEQUENCE [LARGE SCALE GENOMIC DNA]</scope>
    <source>
        <strain evidence="1 2">TH16</strain>
    </source>
</reference>
<evidence type="ECO:0000313" key="1">
    <source>
        <dbReference type="EMBL" id="AUN29459.1"/>
    </source>
</evidence>
<name>A0A2K9N8Q5_9PROT</name>
<gene>
    <name evidence="1" type="ORF">C0V82_03830</name>
</gene>
<dbReference type="AlphaFoldDB" id="A0A2K9N8Q5"/>